<proteinExistence type="inferred from homology"/>
<evidence type="ECO:0000256" key="6">
    <source>
        <dbReference type="ARBA" id="ARBA00022839"/>
    </source>
</evidence>
<keyword evidence="8 11" id="KW-0238">DNA-binding</keyword>
<evidence type="ECO:0000313" key="15">
    <source>
        <dbReference type="EMBL" id="PLW82109.1"/>
    </source>
</evidence>
<dbReference type="OrthoDB" id="9803432at2"/>
<organism evidence="15 16">
    <name type="scientific">Kineobactrum sediminis</name>
    <dbReference type="NCBI Taxonomy" id="1905677"/>
    <lineage>
        <taxon>Bacteria</taxon>
        <taxon>Pseudomonadati</taxon>
        <taxon>Pseudomonadota</taxon>
        <taxon>Gammaproteobacteria</taxon>
        <taxon>Cellvibrionales</taxon>
        <taxon>Halieaceae</taxon>
        <taxon>Kineobactrum</taxon>
    </lineage>
</organism>
<evidence type="ECO:0000256" key="5">
    <source>
        <dbReference type="ARBA" id="ARBA00022806"/>
    </source>
</evidence>
<dbReference type="SUPFAM" id="SSF52540">
    <property type="entry name" value="P-loop containing nucleoside triphosphate hydrolases"/>
    <property type="match status" value="2"/>
</dbReference>
<accession>A0A2N5Y170</accession>
<keyword evidence="7 11" id="KW-0067">ATP-binding</keyword>
<keyword evidence="6 11" id="KW-0269">Exonuclease</keyword>
<evidence type="ECO:0000259" key="14">
    <source>
        <dbReference type="Pfam" id="PF21185"/>
    </source>
</evidence>
<feature type="region of interest" description="Disordered" evidence="12">
    <location>
        <begin position="1"/>
        <end position="41"/>
    </location>
</feature>
<dbReference type="InterPro" id="IPR049550">
    <property type="entry name" value="RecD_N"/>
</dbReference>
<dbReference type="GO" id="GO:0017116">
    <property type="term" value="F:single-stranded DNA helicase activity"/>
    <property type="evidence" value="ECO:0007669"/>
    <property type="project" value="TreeGrafter"/>
</dbReference>
<dbReference type="RefSeq" id="WP_101521360.1">
    <property type="nucleotide sequence ID" value="NZ_PKLZ01000008.1"/>
</dbReference>
<dbReference type="GO" id="GO:0000724">
    <property type="term" value="P:double-strand break repair via homologous recombination"/>
    <property type="evidence" value="ECO:0007669"/>
    <property type="project" value="UniProtKB-UniRule"/>
</dbReference>
<dbReference type="Pfam" id="PF13245">
    <property type="entry name" value="AAA_19"/>
    <property type="match status" value="1"/>
</dbReference>
<evidence type="ECO:0000256" key="3">
    <source>
        <dbReference type="ARBA" id="ARBA00022763"/>
    </source>
</evidence>
<dbReference type="PANTHER" id="PTHR43788:SF6">
    <property type="entry name" value="DNA HELICASE B"/>
    <property type="match status" value="1"/>
</dbReference>
<dbReference type="InterPro" id="IPR027785">
    <property type="entry name" value="UvrD-like_helicase_C"/>
</dbReference>
<protein>
    <recommendedName>
        <fullName evidence="11">RecBCD enzyme subunit RecD</fullName>
        <ecNumber evidence="11">5.6.2.3</ecNumber>
    </recommendedName>
    <alternativeName>
        <fullName evidence="11">DNA 5'-3' helicase subunit RecD</fullName>
    </alternativeName>
    <alternativeName>
        <fullName evidence="11">Exonuclease V subunit RecD</fullName>
        <shortName evidence="11">ExoV subunit RecD</shortName>
    </alternativeName>
    <alternativeName>
        <fullName evidence="11">Helicase/nuclease RecBCD subunit RecD</fullName>
    </alternativeName>
</protein>
<feature type="domain" description="RecBCD enzyme subunit RecD N-terminal" evidence="14">
    <location>
        <begin position="56"/>
        <end position="170"/>
    </location>
</feature>
<dbReference type="Gene3D" id="1.10.10.1020">
    <property type="entry name" value="RecBCD complex, subunit RecD, N-terminal domain"/>
    <property type="match status" value="1"/>
</dbReference>
<keyword evidence="2 11" id="KW-0547">Nucleotide-binding</keyword>
<evidence type="ECO:0000256" key="11">
    <source>
        <dbReference type="HAMAP-Rule" id="MF_01487"/>
    </source>
</evidence>
<dbReference type="Proteomes" id="UP000234845">
    <property type="component" value="Unassembled WGS sequence"/>
</dbReference>
<evidence type="ECO:0000256" key="7">
    <source>
        <dbReference type="ARBA" id="ARBA00022840"/>
    </source>
</evidence>
<evidence type="ECO:0000256" key="12">
    <source>
        <dbReference type="SAM" id="MobiDB-lite"/>
    </source>
</evidence>
<dbReference type="Pfam" id="PF13538">
    <property type="entry name" value="UvrD_C_2"/>
    <property type="match status" value="1"/>
</dbReference>
<dbReference type="InterPro" id="IPR027417">
    <property type="entry name" value="P-loop_NTPase"/>
</dbReference>
<reference evidence="16" key="1">
    <citation type="submission" date="2017-11" db="EMBL/GenBank/DDBJ databases">
        <title>The draft genome sequence of Chromatocurvus sp. F02.</title>
        <authorList>
            <person name="Du Z.-J."/>
            <person name="Chang Y.-Q."/>
        </authorList>
    </citation>
    <scope>NUCLEOTIDE SEQUENCE [LARGE SCALE GENOMIC DNA]</scope>
    <source>
        <strain evidence="16">F02</strain>
    </source>
</reference>
<feature type="binding site" evidence="11">
    <location>
        <begin position="244"/>
        <end position="251"/>
    </location>
    <ligand>
        <name>ATP</name>
        <dbReference type="ChEBI" id="CHEBI:30616"/>
    </ligand>
</feature>
<evidence type="ECO:0000313" key="16">
    <source>
        <dbReference type="Proteomes" id="UP000234845"/>
    </source>
</evidence>
<comment type="miscellaneous">
    <text evidence="11">In the RecBCD complex, RecB has a slow 3'-5' helicase, an exonuclease activity and loads RecA onto ssDNA, RecD has a fast 5'-3' helicase activity, while RecC stimulates the ATPase and processivity of the RecB helicase and contributes to recognition of the Chi site.</text>
</comment>
<dbReference type="CDD" id="cd18809">
    <property type="entry name" value="SF1_C_RecD"/>
    <property type="match status" value="1"/>
</dbReference>
<dbReference type="InterPro" id="IPR006344">
    <property type="entry name" value="RecD"/>
</dbReference>
<dbReference type="HAMAP" id="MF_01487">
    <property type="entry name" value="RecD"/>
    <property type="match status" value="1"/>
</dbReference>
<keyword evidence="9 11" id="KW-0234">DNA repair</keyword>
<evidence type="ECO:0000256" key="9">
    <source>
        <dbReference type="ARBA" id="ARBA00023204"/>
    </source>
</evidence>
<comment type="caution">
    <text evidence="15">The sequence shown here is derived from an EMBL/GenBank/DDBJ whole genome shotgun (WGS) entry which is preliminary data.</text>
</comment>
<dbReference type="Gene3D" id="3.40.50.300">
    <property type="entry name" value="P-loop containing nucleotide triphosphate hydrolases"/>
    <property type="match status" value="3"/>
</dbReference>
<evidence type="ECO:0000256" key="1">
    <source>
        <dbReference type="ARBA" id="ARBA00022722"/>
    </source>
</evidence>
<name>A0A2N5Y170_9GAMM</name>
<dbReference type="GO" id="GO:0005524">
    <property type="term" value="F:ATP binding"/>
    <property type="evidence" value="ECO:0007669"/>
    <property type="project" value="UniProtKB-UniRule"/>
</dbReference>
<dbReference type="Pfam" id="PF21185">
    <property type="entry name" value="RecD_N"/>
    <property type="match status" value="1"/>
</dbReference>
<dbReference type="GO" id="GO:0016887">
    <property type="term" value="F:ATP hydrolysis activity"/>
    <property type="evidence" value="ECO:0007669"/>
    <property type="project" value="RHEA"/>
</dbReference>
<comment type="subunit">
    <text evidence="11">Heterotrimer of RecB, RecC and RecD. All subunits contribute to DNA-binding.</text>
</comment>
<dbReference type="GO" id="GO:0043139">
    <property type="term" value="F:5'-3' DNA helicase activity"/>
    <property type="evidence" value="ECO:0007669"/>
    <property type="project" value="UniProtKB-UniRule"/>
</dbReference>
<evidence type="ECO:0000256" key="4">
    <source>
        <dbReference type="ARBA" id="ARBA00022801"/>
    </source>
</evidence>
<dbReference type="CDD" id="cd17933">
    <property type="entry name" value="DEXSc_RecD-like"/>
    <property type="match status" value="1"/>
</dbReference>
<keyword evidence="16" id="KW-1185">Reference proteome</keyword>
<dbReference type="PANTHER" id="PTHR43788">
    <property type="entry name" value="DNA2/NAM7 HELICASE FAMILY MEMBER"/>
    <property type="match status" value="1"/>
</dbReference>
<dbReference type="NCBIfam" id="TIGR01447">
    <property type="entry name" value="recD"/>
    <property type="match status" value="1"/>
</dbReference>
<dbReference type="GO" id="GO:0009338">
    <property type="term" value="C:exodeoxyribonuclease V complex"/>
    <property type="evidence" value="ECO:0007669"/>
    <property type="project" value="InterPro"/>
</dbReference>
<keyword evidence="1 11" id="KW-0540">Nuclease</keyword>
<comment type="function">
    <text evidence="11">A helicase/nuclease that prepares dsDNA breaks (DSB) for recombinational DNA repair. Binds to DSBs and unwinds DNA via a highly rapid and processive ATP-dependent bidirectional helicase activity. Unwinds dsDNA until it encounters a Chi (crossover hotspot instigator) sequence from the 3' direction. Cuts ssDNA a few nucleotides 3' to the Chi site. The properties and activities of the enzyme are changed at Chi. The Chi-altered holoenzyme produces a long 3'-ssDNA overhang and facilitates RecA-binding to the ssDNA for homologous DNA recombination and repair. Holoenzyme degrades any linearized DNA that is unable to undergo homologous recombination. In the holoenzyme this subunit has ssDNA-dependent ATPase and 5'-3' helicase activity. When added to pre-assembled RecBC greatly stimulates nuclease activity and augments holoenzyme processivity. Negatively regulates the RecA-loading ability of RecBCD.</text>
</comment>
<sequence>MTEYEQAVLPLGDPLAATETADRGPGGQPGDPLQNGSRSPLESTGALLAQLDQWVELGWLRALDRALAGFLLELEPDSDPALLLAAALVSHQLGHGHICMDLAATLAAPDLALSLPPEGQQAAPAALLPSQLLAGLAATDWLARLAASPLVDSCAAAPESPLVLVGQRLYLRRYWRYEHEVMAALHERVSRPPTPVNGLFEGLAELFADTGQGEDQGGAGDDQPDWQRLACALAARGAFSIITGGPGTGKTTAVVRLLALLQSSAVAAGQPLRIRLAAPTGKAATRLTESIGRQVGDLAVPETVRQHIPATVSTLHRLLGSRMDSRHFRHHAGNPLPLDVLVVDEASMIDLEMMACLLAALPRAARLILLGDKDQLSSVEAGAVLGDLCRDAEAGHYTDDTVAWLESVSGQSLAAAGLRPGVPGQHALAQQTVMLRRSHRFGANSGIGELARAVNRCDVARAASLLGAGEFADIAWRRMNSASDPAFAALVVGRDNTPGYGLYLRQLQALRPAAAAPGDLAWEAWARTVLATFDQFQLLCAVRRGDWGVEAVNVRVAALLQGEGLLPAAQGWYEGRPVMVTRNNYSLGLMNGDVGITLQVPLVARSGISQAQLRVAFPRNDGRGGIRFVLPSQLTDAETVFAMTVHKSQGSEFSHAALVLPERRSPVLTKELVYTGITRASRQFTLVTTRAEVFEQAVATPVRRISGLLPR</sequence>
<dbReference type="InterPro" id="IPR041851">
    <property type="entry name" value="RecD_N_sf"/>
</dbReference>
<dbReference type="EMBL" id="PKLZ01000008">
    <property type="protein sequence ID" value="PLW82109.1"/>
    <property type="molecule type" value="Genomic_DNA"/>
</dbReference>
<comment type="catalytic activity">
    <reaction evidence="11">
        <text>ATP + H2O = ADP + phosphate + H(+)</text>
        <dbReference type="Rhea" id="RHEA:13065"/>
        <dbReference type="ChEBI" id="CHEBI:15377"/>
        <dbReference type="ChEBI" id="CHEBI:15378"/>
        <dbReference type="ChEBI" id="CHEBI:30616"/>
        <dbReference type="ChEBI" id="CHEBI:43474"/>
        <dbReference type="ChEBI" id="CHEBI:456216"/>
        <dbReference type="EC" id="5.6.2.3"/>
    </reaction>
</comment>
<evidence type="ECO:0000256" key="2">
    <source>
        <dbReference type="ARBA" id="ARBA00022741"/>
    </source>
</evidence>
<evidence type="ECO:0000256" key="10">
    <source>
        <dbReference type="ARBA" id="ARBA00023235"/>
    </source>
</evidence>
<feature type="domain" description="UvrD-like helicase C-terminal" evidence="13">
    <location>
        <begin position="640"/>
        <end position="687"/>
    </location>
</feature>
<keyword evidence="5 11" id="KW-0347">Helicase</keyword>
<gene>
    <name evidence="11 15" type="primary">recD</name>
    <name evidence="15" type="ORF">CWI75_09940</name>
</gene>
<keyword evidence="4 11" id="KW-0378">Hydrolase</keyword>
<dbReference type="GO" id="GO:0008854">
    <property type="term" value="F:exodeoxyribonuclease V activity"/>
    <property type="evidence" value="ECO:0007669"/>
    <property type="project" value="InterPro"/>
</dbReference>
<keyword evidence="10 11" id="KW-0413">Isomerase</keyword>
<evidence type="ECO:0000256" key="8">
    <source>
        <dbReference type="ARBA" id="ARBA00023125"/>
    </source>
</evidence>
<dbReference type="GO" id="GO:0003677">
    <property type="term" value="F:DNA binding"/>
    <property type="evidence" value="ECO:0007669"/>
    <property type="project" value="UniProtKB-UniRule"/>
</dbReference>
<dbReference type="EC" id="5.6.2.3" evidence="11"/>
<dbReference type="InterPro" id="IPR050534">
    <property type="entry name" value="Coronavir_polyprotein_1ab"/>
</dbReference>
<comment type="similarity">
    <text evidence="11">Belongs to the RecD family.</text>
</comment>
<dbReference type="AlphaFoldDB" id="A0A2N5Y170"/>
<keyword evidence="3 11" id="KW-0227">DNA damage</keyword>
<evidence type="ECO:0000259" key="13">
    <source>
        <dbReference type="Pfam" id="PF13538"/>
    </source>
</evidence>